<name>A0ACC1DH32_9NEOP</name>
<evidence type="ECO:0000313" key="1">
    <source>
        <dbReference type="EMBL" id="KAJ0183206.1"/>
    </source>
</evidence>
<sequence length="679" mass="78538">MVEKVKQPVSVVVRGVFLLYYKCESNSVCLSVRLSVSFSRKNYWIDFPETQYIYIFYTEDKQRILVIPKNGRFSGIKIYLSLCLLCFYEETIGSLFVCIHPRTFYGHRVMIVKLVNPWKNEYRAYCAGSIISVDRVLTSSNCFLTNRKRYKDDLNKVRVVAGILRTLSKVPGKEYEGPQQWKQIDKVYSQKYYRFPAYDLSILQMKTPFIFNQFVDKIPYATLNQDFDGVCQATTVKATTSWSKNKHLFIDNLWLIKQKSCERQLLRSCRLYYCTSFAEAYAETAGGGLICHRTGDPAEVDEAEGILVGVTTLINNKKENNIKNISIRKVIVEIMPPNTEKFNKLENSGENLDQFPKLVAPQAAPRKFEIIYTNVLTFSYWHLAAIYGIYLCFTSAKWTSVLFVFLYCTMGEVGVTAGSHRLWSHKSYKAKLPLEIILMTLSSIAFQNTIIDWVRNHRTHHKYSDTDADPHNATRGFFFSHIGWLLVRKHSETKLRGKTIDMSDIYNNSVLRFQKKYAIPFIGTVCFVLPVLIPMYCWNESFVNAWHLNMLRYCLSLNFTFLVNSAAHLYGNKPYDKNILPAENKAVSFLTLGEGFHNYHHTFPWDYRTAELGNNKLNLTTKFIDFFAWVGWAYDMKTASDDMIRSRAKRTGDGSKIWDDGKETIETGDKSDAMVIKDK</sequence>
<reference evidence="1 2" key="1">
    <citation type="journal article" date="2021" name="Front. Genet.">
        <title>Chromosome-Level Genome Assembly Reveals Significant Gene Expansion in the Toll and IMD Signaling Pathways of Dendrolimus kikuchii.</title>
        <authorList>
            <person name="Zhou J."/>
            <person name="Wu P."/>
            <person name="Xiong Z."/>
            <person name="Liu N."/>
            <person name="Zhao N."/>
            <person name="Ji M."/>
            <person name="Qiu Y."/>
            <person name="Yang B."/>
        </authorList>
    </citation>
    <scope>NUCLEOTIDE SEQUENCE [LARGE SCALE GENOMIC DNA]</scope>
    <source>
        <strain evidence="1">Ann1</strain>
    </source>
</reference>
<comment type="caution">
    <text evidence="1">The sequence shown here is derived from an EMBL/GenBank/DDBJ whole genome shotgun (WGS) entry which is preliminary data.</text>
</comment>
<evidence type="ECO:0000313" key="2">
    <source>
        <dbReference type="Proteomes" id="UP000824533"/>
    </source>
</evidence>
<dbReference type="EMBL" id="CM034388">
    <property type="protein sequence ID" value="KAJ0183206.1"/>
    <property type="molecule type" value="Genomic_DNA"/>
</dbReference>
<proteinExistence type="predicted"/>
<keyword evidence="2" id="KW-1185">Reference proteome</keyword>
<organism evidence="1 2">
    <name type="scientific">Dendrolimus kikuchii</name>
    <dbReference type="NCBI Taxonomy" id="765133"/>
    <lineage>
        <taxon>Eukaryota</taxon>
        <taxon>Metazoa</taxon>
        <taxon>Ecdysozoa</taxon>
        <taxon>Arthropoda</taxon>
        <taxon>Hexapoda</taxon>
        <taxon>Insecta</taxon>
        <taxon>Pterygota</taxon>
        <taxon>Neoptera</taxon>
        <taxon>Endopterygota</taxon>
        <taxon>Lepidoptera</taxon>
        <taxon>Glossata</taxon>
        <taxon>Ditrysia</taxon>
        <taxon>Bombycoidea</taxon>
        <taxon>Lasiocampidae</taxon>
        <taxon>Dendrolimus</taxon>
    </lineage>
</organism>
<dbReference type="Proteomes" id="UP000824533">
    <property type="component" value="Linkage Group LG02"/>
</dbReference>
<accession>A0ACC1DH32</accession>
<protein>
    <submittedName>
        <fullName evidence="1">Uncharacterized protein</fullName>
    </submittedName>
</protein>
<gene>
    <name evidence="1" type="ORF">K1T71_001182</name>
</gene>